<dbReference type="AlphaFoldDB" id="A0A8X6LTK4"/>
<dbReference type="Proteomes" id="UP000887116">
    <property type="component" value="Unassembled WGS sequence"/>
</dbReference>
<evidence type="ECO:0000313" key="2">
    <source>
        <dbReference type="EMBL" id="GFR21505.1"/>
    </source>
</evidence>
<dbReference type="OrthoDB" id="6466479at2759"/>
<evidence type="ECO:0000313" key="3">
    <source>
        <dbReference type="Proteomes" id="UP000887116"/>
    </source>
</evidence>
<name>A0A8X6LTK4_TRICU</name>
<keyword evidence="3" id="KW-1185">Reference proteome</keyword>
<protein>
    <submittedName>
        <fullName evidence="2">Uncharacterized protein</fullName>
    </submittedName>
</protein>
<comment type="caution">
    <text evidence="2">The sequence shown here is derived from an EMBL/GenBank/DDBJ whole genome shotgun (WGS) entry which is preliminary data.</text>
</comment>
<reference evidence="2" key="1">
    <citation type="submission" date="2020-07" db="EMBL/GenBank/DDBJ databases">
        <title>Multicomponent nature underlies the extraordinary mechanical properties of spider dragline silk.</title>
        <authorList>
            <person name="Kono N."/>
            <person name="Nakamura H."/>
            <person name="Mori M."/>
            <person name="Yoshida Y."/>
            <person name="Ohtoshi R."/>
            <person name="Malay A.D."/>
            <person name="Moran D.A.P."/>
            <person name="Tomita M."/>
            <person name="Numata K."/>
            <person name="Arakawa K."/>
        </authorList>
    </citation>
    <scope>NUCLEOTIDE SEQUENCE</scope>
</reference>
<accession>A0A8X6LTK4</accession>
<gene>
    <name evidence="2" type="ORF">TNCT_478491</name>
</gene>
<feature type="compositionally biased region" description="Pro residues" evidence="1">
    <location>
        <begin position="229"/>
        <end position="239"/>
    </location>
</feature>
<organism evidence="2 3">
    <name type="scientific">Trichonephila clavata</name>
    <name type="common">Joro spider</name>
    <name type="synonym">Nephila clavata</name>
    <dbReference type="NCBI Taxonomy" id="2740835"/>
    <lineage>
        <taxon>Eukaryota</taxon>
        <taxon>Metazoa</taxon>
        <taxon>Ecdysozoa</taxon>
        <taxon>Arthropoda</taxon>
        <taxon>Chelicerata</taxon>
        <taxon>Arachnida</taxon>
        <taxon>Araneae</taxon>
        <taxon>Araneomorphae</taxon>
        <taxon>Entelegynae</taxon>
        <taxon>Araneoidea</taxon>
        <taxon>Nephilidae</taxon>
        <taxon>Trichonephila</taxon>
    </lineage>
</organism>
<feature type="compositionally biased region" description="Polar residues" evidence="1">
    <location>
        <begin position="209"/>
        <end position="220"/>
    </location>
</feature>
<evidence type="ECO:0000256" key="1">
    <source>
        <dbReference type="SAM" id="MobiDB-lite"/>
    </source>
</evidence>
<proteinExistence type="predicted"/>
<dbReference type="EMBL" id="BMAO01018155">
    <property type="protein sequence ID" value="GFR21505.1"/>
    <property type="molecule type" value="Genomic_DNA"/>
</dbReference>
<feature type="region of interest" description="Disordered" evidence="1">
    <location>
        <begin position="209"/>
        <end position="239"/>
    </location>
</feature>
<sequence>MNPSLENAPLEECPEIPDNQFSQNYLDDEFEITREVQLKSDDSIINNYQNTDTISSGMDTRSLKKFSPFTQRSNISGSSEHISTLSSETTLVKGIKYTFYDDNGEKFIIDNTDFDEEEEELIDIFKSNSTFVPNNSHFEMLSYNENFHFFPIQTDVSSDDSTDEKDIIGFEEEEKKLNNILNPNLAFLSNDSNSKMGFYYEAFNFTPTLTEPSPENLTDENLNEKAVVSPPPPKNVLKK</sequence>